<organism evidence="2 3">
    <name type="scientific">Flavobacterium aquaticum</name>
    <dbReference type="NCBI Taxonomy" id="1236486"/>
    <lineage>
        <taxon>Bacteria</taxon>
        <taxon>Pseudomonadati</taxon>
        <taxon>Bacteroidota</taxon>
        <taxon>Flavobacteriia</taxon>
        <taxon>Flavobacteriales</taxon>
        <taxon>Flavobacteriaceae</taxon>
        <taxon>Flavobacterium</taxon>
    </lineage>
</organism>
<accession>A0A327YGJ0</accession>
<dbReference type="InterPro" id="IPR007404">
    <property type="entry name" value="YdjM-like"/>
</dbReference>
<feature type="transmembrane region" description="Helical" evidence="1">
    <location>
        <begin position="122"/>
        <end position="145"/>
    </location>
</feature>
<feature type="transmembrane region" description="Helical" evidence="1">
    <location>
        <begin position="157"/>
        <end position="181"/>
    </location>
</feature>
<evidence type="ECO:0000256" key="1">
    <source>
        <dbReference type="SAM" id="Phobius"/>
    </source>
</evidence>
<evidence type="ECO:0000313" key="2">
    <source>
        <dbReference type="EMBL" id="RAK19611.1"/>
    </source>
</evidence>
<reference evidence="2 3" key="1">
    <citation type="submission" date="2018-06" db="EMBL/GenBank/DDBJ databases">
        <title>Genomic Encyclopedia of Type Strains, Phase III (KMG-III): the genomes of soil and plant-associated and newly described type strains.</title>
        <authorList>
            <person name="Whitman W."/>
        </authorList>
    </citation>
    <scope>NUCLEOTIDE SEQUENCE [LARGE SCALE GENOMIC DNA]</scope>
    <source>
        <strain evidence="2 3">CGMCC 1.12398</strain>
    </source>
</reference>
<comment type="caution">
    <text evidence="2">The sequence shown here is derived from an EMBL/GenBank/DDBJ whole genome shotgun (WGS) entry which is preliminary data.</text>
</comment>
<dbReference type="EMBL" id="QLMI01000010">
    <property type="protein sequence ID" value="RAK19611.1"/>
    <property type="molecule type" value="Genomic_DNA"/>
</dbReference>
<feature type="transmembrane region" description="Helical" evidence="1">
    <location>
        <begin position="90"/>
        <end position="110"/>
    </location>
</feature>
<feature type="transmembrane region" description="Helical" evidence="1">
    <location>
        <begin position="59"/>
        <end position="78"/>
    </location>
</feature>
<dbReference type="Pfam" id="PF04307">
    <property type="entry name" value="YdjM"/>
    <property type="match status" value="1"/>
</dbReference>
<evidence type="ECO:0000313" key="3">
    <source>
        <dbReference type="Proteomes" id="UP000249620"/>
    </source>
</evidence>
<dbReference type="OrthoDB" id="9781927at2"/>
<protein>
    <submittedName>
        <fullName evidence="2">Inner membrane protein</fullName>
    </submittedName>
</protein>
<dbReference type="PANTHER" id="PTHR40031">
    <property type="entry name" value="HYPOTHETICAL MEMBRANE SPANNING PROTEIN"/>
    <property type="match status" value="1"/>
</dbReference>
<keyword evidence="1" id="KW-1133">Transmembrane helix</keyword>
<proteinExistence type="predicted"/>
<keyword evidence="1" id="KW-0472">Membrane</keyword>
<dbReference type="PANTHER" id="PTHR40031:SF1">
    <property type="entry name" value="MEMBRANE-BOUND METAL-DEPENDENT HYDROLASE"/>
    <property type="match status" value="1"/>
</dbReference>
<keyword evidence="1" id="KW-0812">Transmembrane</keyword>
<name>A0A327YGJ0_9FLAO</name>
<sequence length="332" mass="38258">MDSLTQIVLGIATAELVAGKKLQNKTFLYGAILGTIPDLDIVVGKFLSDVDGVAIHRGLSHSLLFFVFLSPILGWVISKIEKNTINFKSASLLVFWCLVTHVLLDLFTSWGTQILWPLDYRFALKTIFVIDPLYTIPLLISLIFVWKNKDSLIRRKYVIRGLVISSSYLLLTCVLKLFAVYQFEKALKNQKLTYQELIVKPTAFNCVLWNANISTTKGYYLADYSLFDSQPIQFTFYPKNLKLEEKLVNSYDFQQLKKISEDWYLISEQNNRLYFNDLRFGLLNDNPENPQFAFSYEFKVNSNENLTAHEVPKAKRDGKALLKKIFTRLKGN</sequence>
<dbReference type="RefSeq" id="WP_111567835.1">
    <property type="nucleotide sequence ID" value="NZ_QLMI01000010.1"/>
</dbReference>
<dbReference type="Proteomes" id="UP000249620">
    <property type="component" value="Unassembled WGS sequence"/>
</dbReference>
<dbReference type="AlphaFoldDB" id="A0A327YGJ0"/>
<keyword evidence="3" id="KW-1185">Reference proteome</keyword>
<dbReference type="InterPro" id="IPR053170">
    <property type="entry name" value="Transcription_regulator"/>
</dbReference>
<gene>
    <name evidence="2" type="ORF">B0I03_11038</name>
</gene>